<dbReference type="KEGG" id="asla:NCTC11923_01583"/>
<reference evidence="1 2" key="1">
    <citation type="submission" date="2018-12" db="EMBL/GenBank/DDBJ databases">
        <authorList>
            <consortium name="Pathogen Informatics"/>
        </authorList>
    </citation>
    <scope>NUCLEOTIDE SEQUENCE [LARGE SCALE GENOMIC DNA]</scope>
    <source>
        <strain evidence="1 2">NCTC11923</strain>
    </source>
</reference>
<name>A0A3S4UNZ7_9ACTO</name>
<dbReference type="AlphaFoldDB" id="A0A3S4UNZ7"/>
<evidence type="ECO:0000313" key="1">
    <source>
        <dbReference type="EMBL" id="VEG74933.1"/>
    </source>
</evidence>
<dbReference type="EMBL" id="LR134363">
    <property type="protein sequence ID" value="VEG74933.1"/>
    <property type="molecule type" value="Genomic_DNA"/>
</dbReference>
<accession>A0A3S4UNZ7</accession>
<keyword evidence="2" id="KW-1185">Reference proteome</keyword>
<evidence type="ECO:0000313" key="2">
    <source>
        <dbReference type="Proteomes" id="UP000276899"/>
    </source>
</evidence>
<protein>
    <recommendedName>
        <fullName evidence="3">DUF4276 domain-containing protein</fullName>
    </recommendedName>
</protein>
<evidence type="ECO:0008006" key="3">
    <source>
        <dbReference type="Google" id="ProtNLM"/>
    </source>
</evidence>
<organism evidence="1 2">
    <name type="scientific">Actinomyces slackii</name>
    <dbReference type="NCBI Taxonomy" id="52774"/>
    <lineage>
        <taxon>Bacteria</taxon>
        <taxon>Bacillati</taxon>
        <taxon>Actinomycetota</taxon>
        <taxon>Actinomycetes</taxon>
        <taxon>Actinomycetales</taxon>
        <taxon>Actinomycetaceae</taxon>
        <taxon>Actinomyces</taxon>
    </lineage>
</organism>
<gene>
    <name evidence="1" type="ORF">NCTC11923_01583</name>
</gene>
<proteinExistence type="predicted"/>
<dbReference type="Proteomes" id="UP000276899">
    <property type="component" value="Chromosome"/>
</dbReference>
<dbReference type="STRING" id="1278298.GCA_000428685_00593"/>
<sequence>MTVPPCVSVAVEGRSDTGMVQALLRHVGLALTRPCLEKSGSANLDKLIKRLANAPLANPWIVFRDSDSHCPVELRTQLLGQASVGEGFILRLACSMTESWLMADTTGFAEHFKVPHTRVPARPDDLPHAKQELLRLCQRSRSSQIKKDAVRQDGSPGPLYVTVINTFAQEHWDVARACESSPSLSRAVADLARLRDLLVSAQDQ</sequence>